<evidence type="ECO:0000313" key="2">
    <source>
        <dbReference type="Proteomes" id="UP000250080"/>
    </source>
</evidence>
<dbReference type="InterPro" id="IPR035958">
    <property type="entry name" value="SecB-like_sf"/>
</dbReference>
<dbReference type="SUPFAM" id="SSF54611">
    <property type="entry name" value="SecB-like"/>
    <property type="match status" value="1"/>
</dbReference>
<gene>
    <name evidence="1" type="ORF">PFR_JS23_1964</name>
</gene>
<dbReference type="OMA" id="EVDFPPQ"/>
<proteinExistence type="predicted"/>
<dbReference type="EMBL" id="LT618793">
    <property type="protein sequence ID" value="SCQ81537.1"/>
    <property type="molecule type" value="Genomic_DNA"/>
</dbReference>
<accession>A0A509MJC1</accession>
<evidence type="ECO:0000313" key="1">
    <source>
        <dbReference type="EMBL" id="SCQ81537.1"/>
    </source>
</evidence>
<reference evidence="1 2" key="1">
    <citation type="submission" date="2016-09" db="EMBL/GenBank/DDBJ databases">
        <authorList>
            <person name="Laine KS P."/>
        </authorList>
    </citation>
    <scope>NUCLEOTIDE SEQUENCE [LARGE SCALE GENOMIC DNA]</scope>
    <source>
        <strain evidence="1">PFRJS-23</strain>
    </source>
</reference>
<name>A0A509MJC1_9ACTN</name>
<dbReference type="RefSeq" id="WP_013160225.1">
    <property type="nucleotide sequence ID" value="NZ_CP018002.1"/>
</dbReference>
<sequence>MSEMDLRMKAARVAGQADLRDIRTAALHAEVDFPPQPGSNLGYDLDSNFEFALPQDEGDLTVVMGQYTASLSVKEGDEKKEFARLGFTLMALYEVGTPQGDAFSHEELEAFVRTSGQFALYPYARETMSMLTTRLGVPNLTLPVLRVALDKDEVQRALD</sequence>
<organism evidence="1 2">
    <name type="scientific">Propionibacterium freudenreichii</name>
    <dbReference type="NCBI Taxonomy" id="1744"/>
    <lineage>
        <taxon>Bacteria</taxon>
        <taxon>Bacillati</taxon>
        <taxon>Actinomycetota</taxon>
        <taxon>Actinomycetes</taxon>
        <taxon>Propionibacteriales</taxon>
        <taxon>Propionibacteriaceae</taxon>
        <taxon>Propionibacterium</taxon>
    </lineage>
</organism>
<protein>
    <submittedName>
        <fullName evidence="1">SecB-like chaperone Rv1957</fullName>
    </submittedName>
</protein>
<dbReference type="Proteomes" id="UP000250080">
    <property type="component" value="Chromosome I"/>
</dbReference>
<dbReference type="Gene3D" id="3.10.420.10">
    <property type="entry name" value="SecB-like"/>
    <property type="match status" value="1"/>
</dbReference>
<dbReference type="AlphaFoldDB" id="A0A509MJC1"/>